<dbReference type="Proteomes" id="UP000267342">
    <property type="component" value="Chromosome"/>
</dbReference>
<dbReference type="InterPro" id="IPR050330">
    <property type="entry name" value="Bact_OuterMem_StrucFunc"/>
</dbReference>
<proteinExistence type="predicted"/>
<dbReference type="PANTHER" id="PTHR30329">
    <property type="entry name" value="STATOR ELEMENT OF FLAGELLAR MOTOR COMPLEX"/>
    <property type="match status" value="1"/>
</dbReference>
<dbReference type="AlphaFoldDB" id="A0A348HB11"/>
<dbReference type="SUPFAM" id="SSF103088">
    <property type="entry name" value="OmpA-like"/>
    <property type="match status" value="1"/>
</dbReference>
<dbReference type="GO" id="GO:0009279">
    <property type="term" value="C:cell outer membrane"/>
    <property type="evidence" value="ECO:0007669"/>
    <property type="project" value="UniProtKB-SubCell"/>
</dbReference>
<feature type="chain" id="PRO_5016715990" evidence="5">
    <location>
        <begin position="28"/>
        <end position="198"/>
    </location>
</feature>
<dbReference type="PROSITE" id="PS51257">
    <property type="entry name" value="PROKAR_LIPOPROTEIN"/>
    <property type="match status" value="1"/>
</dbReference>
<evidence type="ECO:0000256" key="5">
    <source>
        <dbReference type="SAM" id="SignalP"/>
    </source>
</evidence>
<dbReference type="InterPro" id="IPR036737">
    <property type="entry name" value="OmpA-like_sf"/>
</dbReference>
<evidence type="ECO:0000313" key="8">
    <source>
        <dbReference type="Proteomes" id="UP000267342"/>
    </source>
</evidence>
<organism evidence="7 8">
    <name type="scientific">Zymobacter palmae</name>
    <dbReference type="NCBI Taxonomy" id="33074"/>
    <lineage>
        <taxon>Bacteria</taxon>
        <taxon>Pseudomonadati</taxon>
        <taxon>Pseudomonadota</taxon>
        <taxon>Gammaproteobacteria</taxon>
        <taxon>Oceanospirillales</taxon>
        <taxon>Halomonadaceae</taxon>
        <taxon>Zymobacter group</taxon>
        <taxon>Zymobacter</taxon>
    </lineage>
</organism>
<evidence type="ECO:0000256" key="3">
    <source>
        <dbReference type="ARBA" id="ARBA00023237"/>
    </source>
</evidence>
<evidence type="ECO:0000259" key="6">
    <source>
        <dbReference type="PROSITE" id="PS51123"/>
    </source>
</evidence>
<sequence>MNRKTLWALPLVGVLGLAGCASSSSVAEQQSAPMARPSASQQLDAQEQRLRQKTQNINGISVIRTADTLQMSMPGSITFANDKATLSSTIRPVLSDVATILKEFPDTAIVVDGYTDANGRAAYNLRLSELRAQSVANALVQGGVDIRRLSTKGHGASDFVASNKTAKGRAQNRRVTLTLVPPHYDNQPIPGQIIPGQK</sequence>
<gene>
    <name evidence="7" type="ORF">ZBT109_0013</name>
</gene>
<accession>A0A348HB11</accession>
<feature type="domain" description="OmpA-like" evidence="6">
    <location>
        <begin position="66"/>
        <end position="183"/>
    </location>
</feature>
<dbReference type="Pfam" id="PF00691">
    <property type="entry name" value="OmpA"/>
    <property type="match status" value="1"/>
</dbReference>
<protein>
    <submittedName>
        <fullName evidence="7">Outer membrane protein</fullName>
    </submittedName>
</protein>
<dbReference type="STRING" id="1123510.GCA_000620025_00105"/>
<dbReference type="CDD" id="cd07185">
    <property type="entry name" value="OmpA_C-like"/>
    <property type="match status" value="1"/>
</dbReference>
<dbReference type="KEGG" id="zpl:ZBT109_0013"/>
<dbReference type="RefSeq" id="WP_051523626.1">
    <property type="nucleotide sequence ID" value="NZ_AP018933.1"/>
</dbReference>
<evidence type="ECO:0000256" key="4">
    <source>
        <dbReference type="PROSITE-ProRule" id="PRU00473"/>
    </source>
</evidence>
<evidence type="ECO:0000256" key="2">
    <source>
        <dbReference type="ARBA" id="ARBA00023136"/>
    </source>
</evidence>
<dbReference type="PANTHER" id="PTHR30329:SF21">
    <property type="entry name" value="LIPOPROTEIN YIAD-RELATED"/>
    <property type="match status" value="1"/>
</dbReference>
<name>A0A348HB11_9GAMM</name>
<keyword evidence="5" id="KW-0732">Signal</keyword>
<keyword evidence="3" id="KW-0998">Cell outer membrane</keyword>
<comment type="subcellular location">
    <subcellularLocation>
        <location evidence="1">Cell outer membrane</location>
    </subcellularLocation>
</comment>
<keyword evidence="2 4" id="KW-0472">Membrane</keyword>
<dbReference type="Gene3D" id="3.30.1330.60">
    <property type="entry name" value="OmpA-like domain"/>
    <property type="match status" value="1"/>
</dbReference>
<evidence type="ECO:0000313" key="7">
    <source>
        <dbReference type="EMBL" id="BBG28813.1"/>
    </source>
</evidence>
<dbReference type="InterPro" id="IPR006664">
    <property type="entry name" value="OMP_bac"/>
</dbReference>
<evidence type="ECO:0000256" key="1">
    <source>
        <dbReference type="ARBA" id="ARBA00004442"/>
    </source>
</evidence>
<reference evidence="7 8" key="1">
    <citation type="submission" date="2018-09" db="EMBL/GenBank/DDBJ databases">
        <title>Zymobacter palmae IAM14233 (=T109) whole genome analysis.</title>
        <authorList>
            <person name="Yanase H."/>
        </authorList>
    </citation>
    <scope>NUCLEOTIDE SEQUENCE [LARGE SCALE GENOMIC DNA]</scope>
    <source>
        <strain evidence="7 8">IAM14233</strain>
    </source>
</reference>
<feature type="signal peptide" evidence="5">
    <location>
        <begin position="1"/>
        <end position="27"/>
    </location>
</feature>
<dbReference type="PROSITE" id="PS51123">
    <property type="entry name" value="OMPA_2"/>
    <property type="match status" value="1"/>
</dbReference>
<dbReference type="PRINTS" id="PR01021">
    <property type="entry name" value="OMPADOMAIN"/>
</dbReference>
<keyword evidence="8" id="KW-1185">Reference proteome</keyword>
<dbReference type="InterPro" id="IPR006665">
    <property type="entry name" value="OmpA-like"/>
</dbReference>
<dbReference type="EMBL" id="AP018933">
    <property type="protein sequence ID" value="BBG28813.1"/>
    <property type="molecule type" value="Genomic_DNA"/>
</dbReference>
<dbReference type="OrthoDB" id="9782229at2"/>